<keyword evidence="1" id="KW-1133">Transmembrane helix</keyword>
<dbReference type="InterPro" id="IPR009936">
    <property type="entry name" value="DUF1468"/>
</dbReference>
<evidence type="ECO:0000313" key="3">
    <source>
        <dbReference type="EMBL" id="MCP2164887.1"/>
    </source>
</evidence>
<accession>A0AAE3KFE2</accession>
<gene>
    <name evidence="3" type="ORF">LX83_001727</name>
</gene>
<feature type="domain" description="DUF1468" evidence="2">
    <location>
        <begin position="6"/>
        <end position="123"/>
    </location>
</feature>
<reference evidence="3" key="1">
    <citation type="submission" date="2022-06" db="EMBL/GenBank/DDBJ databases">
        <title>Genomic Encyclopedia of Archaeal and Bacterial Type Strains, Phase II (KMG-II): from individual species to whole genera.</title>
        <authorList>
            <person name="Goeker M."/>
        </authorList>
    </citation>
    <scope>NUCLEOTIDE SEQUENCE</scope>
    <source>
        <strain evidence="3">DSM 43935</strain>
    </source>
</reference>
<feature type="transmembrane region" description="Helical" evidence="1">
    <location>
        <begin position="12"/>
        <end position="33"/>
    </location>
</feature>
<feature type="transmembrane region" description="Helical" evidence="1">
    <location>
        <begin position="57"/>
        <end position="84"/>
    </location>
</feature>
<feature type="transmembrane region" description="Helical" evidence="1">
    <location>
        <begin position="96"/>
        <end position="122"/>
    </location>
</feature>
<evidence type="ECO:0000256" key="1">
    <source>
        <dbReference type="SAM" id="Phobius"/>
    </source>
</evidence>
<evidence type="ECO:0000313" key="4">
    <source>
        <dbReference type="Proteomes" id="UP001206128"/>
    </source>
</evidence>
<comment type="caution">
    <text evidence="3">The sequence shown here is derived from an EMBL/GenBank/DDBJ whole genome shotgun (WGS) entry which is preliminary data.</text>
</comment>
<organism evidence="3 4">
    <name type="scientific">Goodfellowiella coeruleoviolacea</name>
    <dbReference type="NCBI Taxonomy" id="334858"/>
    <lineage>
        <taxon>Bacteria</taxon>
        <taxon>Bacillati</taxon>
        <taxon>Actinomycetota</taxon>
        <taxon>Actinomycetes</taxon>
        <taxon>Pseudonocardiales</taxon>
        <taxon>Pseudonocardiaceae</taxon>
        <taxon>Goodfellowiella</taxon>
    </lineage>
</organism>
<sequence>MNPGTESQNPRAYPYLIGILLVVAGIAVGTQVWRGKTAPAEEGEDIDTDQPTNWRGIAVLVALFVVHALLIDYIGWPLAAALLFGGTAVTLGARRWWAVVVASLALPIILLYVFTYGLSVYLPPGPLKVLMW</sequence>
<keyword evidence="4" id="KW-1185">Reference proteome</keyword>
<name>A0AAE3KFE2_9PSEU</name>
<dbReference type="Proteomes" id="UP001206128">
    <property type="component" value="Unassembled WGS sequence"/>
</dbReference>
<dbReference type="AlphaFoldDB" id="A0AAE3KFE2"/>
<proteinExistence type="predicted"/>
<keyword evidence="1" id="KW-0472">Membrane</keyword>
<dbReference type="Pfam" id="PF07331">
    <property type="entry name" value="TctB"/>
    <property type="match status" value="1"/>
</dbReference>
<protein>
    <submittedName>
        <fullName evidence="3">Tricarboxylic transport membrane protein</fullName>
    </submittedName>
</protein>
<evidence type="ECO:0000259" key="2">
    <source>
        <dbReference type="Pfam" id="PF07331"/>
    </source>
</evidence>
<keyword evidence="1" id="KW-0812">Transmembrane</keyword>
<dbReference type="EMBL" id="JAMTCK010000003">
    <property type="protein sequence ID" value="MCP2164887.1"/>
    <property type="molecule type" value="Genomic_DNA"/>
</dbReference>